<reference evidence="3" key="2">
    <citation type="submission" date="2020-09" db="EMBL/GenBank/DDBJ databases">
        <authorList>
            <person name="Sun Q."/>
            <person name="Kim S."/>
        </authorList>
    </citation>
    <scope>NUCLEOTIDE SEQUENCE</scope>
    <source>
        <strain evidence="3">KCTC 22169</strain>
    </source>
</reference>
<evidence type="ECO:0000313" key="3">
    <source>
        <dbReference type="EMBL" id="GGX38729.1"/>
    </source>
</evidence>
<feature type="chain" id="PRO_5037495574" evidence="2">
    <location>
        <begin position="20"/>
        <end position="61"/>
    </location>
</feature>
<dbReference type="Proteomes" id="UP000626148">
    <property type="component" value="Unassembled WGS sequence"/>
</dbReference>
<organism evidence="3 4">
    <name type="scientific">Saccharospirillum salsuginis</name>
    <dbReference type="NCBI Taxonomy" id="418750"/>
    <lineage>
        <taxon>Bacteria</taxon>
        <taxon>Pseudomonadati</taxon>
        <taxon>Pseudomonadota</taxon>
        <taxon>Gammaproteobacteria</taxon>
        <taxon>Oceanospirillales</taxon>
        <taxon>Saccharospirillaceae</taxon>
        <taxon>Saccharospirillum</taxon>
    </lineage>
</organism>
<protein>
    <submittedName>
        <fullName evidence="3">Uncharacterized protein</fullName>
    </submittedName>
</protein>
<reference evidence="3" key="1">
    <citation type="journal article" date="2014" name="Int. J. Syst. Evol. Microbiol.">
        <title>Complete genome sequence of Corynebacterium casei LMG S-19264T (=DSM 44701T), isolated from a smear-ripened cheese.</title>
        <authorList>
            <consortium name="US DOE Joint Genome Institute (JGI-PGF)"/>
            <person name="Walter F."/>
            <person name="Albersmeier A."/>
            <person name="Kalinowski J."/>
            <person name="Ruckert C."/>
        </authorList>
    </citation>
    <scope>NUCLEOTIDE SEQUENCE</scope>
    <source>
        <strain evidence="3">KCTC 22169</strain>
    </source>
</reference>
<feature type="compositionally biased region" description="Acidic residues" evidence="1">
    <location>
        <begin position="24"/>
        <end position="61"/>
    </location>
</feature>
<dbReference type="EMBL" id="BMXR01000001">
    <property type="protein sequence ID" value="GGX38729.1"/>
    <property type="molecule type" value="Genomic_DNA"/>
</dbReference>
<dbReference type="RefSeq" id="WP_189606553.1">
    <property type="nucleotide sequence ID" value="NZ_BMXR01000001.1"/>
</dbReference>
<keyword evidence="2" id="KW-0732">Signal</keyword>
<evidence type="ECO:0000256" key="1">
    <source>
        <dbReference type="SAM" id="MobiDB-lite"/>
    </source>
</evidence>
<evidence type="ECO:0000313" key="4">
    <source>
        <dbReference type="Proteomes" id="UP000626148"/>
    </source>
</evidence>
<dbReference type="AlphaFoldDB" id="A0A918N4M3"/>
<feature type="signal peptide" evidence="2">
    <location>
        <begin position="1"/>
        <end position="19"/>
    </location>
</feature>
<feature type="region of interest" description="Disordered" evidence="1">
    <location>
        <begin position="23"/>
        <end position="61"/>
    </location>
</feature>
<evidence type="ECO:0000256" key="2">
    <source>
        <dbReference type="SAM" id="SignalP"/>
    </source>
</evidence>
<comment type="caution">
    <text evidence="3">The sequence shown here is derived from an EMBL/GenBank/DDBJ whole genome shotgun (WGS) entry which is preliminary data.</text>
</comment>
<proteinExistence type="predicted"/>
<name>A0A918N4M3_9GAMM</name>
<sequence length="61" mass="6483">MKTMYTLLVAMMFSLPLVACDNDGPAEEAGEEIDEAAEEAGEALDDAADQLEESAEEATDD</sequence>
<gene>
    <name evidence="3" type="ORF">GCM10007392_01180</name>
</gene>
<keyword evidence="4" id="KW-1185">Reference proteome</keyword>
<accession>A0A918N4M3</accession>